<name>A0ABW8NP20_9GAMM</name>
<sequence>MKKWNLLIDVELCENCNNCVLATKDEYLGNDISGYSARVPGMGNNLIAIESSERGSGALTEISHRPVSCNHCDNAPCIQHAPDAIQKRADGIVIIDPEKAHGRKDIVGSCPYGAIYWNEELALPQQWIFDAHLLDQGWKQPRGAQACPTHAIYAVQKTDAEMQQHASAKGYEVLKPELGTSPRVYYRNNHHFTDGYVAGAVFAKNECLAGVQVTLECHGQPLAEAITDEFGEFRIHKVPITKDIMKLSLISQGLAFESIDVGFGDGKSSIVLDELYMI</sequence>
<dbReference type="Gene3D" id="2.60.40.10">
    <property type="entry name" value="Immunoglobulins"/>
    <property type="match status" value="1"/>
</dbReference>
<accession>A0ABW8NP20</accession>
<evidence type="ECO:0000256" key="1">
    <source>
        <dbReference type="ARBA" id="ARBA00022485"/>
    </source>
</evidence>
<keyword evidence="1" id="KW-0004">4Fe-4S</keyword>
<evidence type="ECO:0000313" key="6">
    <source>
        <dbReference type="EMBL" id="MFK4754688.1"/>
    </source>
</evidence>
<gene>
    <name evidence="6" type="ORF">WG929_19995</name>
</gene>
<dbReference type="Proteomes" id="UP001620597">
    <property type="component" value="Unassembled WGS sequence"/>
</dbReference>
<dbReference type="InterPro" id="IPR017896">
    <property type="entry name" value="4Fe4S_Fe-S-bd"/>
</dbReference>
<keyword evidence="7" id="KW-1185">Reference proteome</keyword>
<feature type="domain" description="4Fe-4S ferredoxin-type" evidence="5">
    <location>
        <begin position="64"/>
        <end position="154"/>
    </location>
</feature>
<proteinExistence type="predicted"/>
<dbReference type="SUPFAM" id="SSF54862">
    <property type="entry name" value="4Fe-4S ferredoxins"/>
    <property type="match status" value="1"/>
</dbReference>
<dbReference type="InterPro" id="IPR050954">
    <property type="entry name" value="ET_IronSulfur_Cluster-Binding"/>
</dbReference>
<dbReference type="RefSeq" id="WP_416207498.1">
    <property type="nucleotide sequence ID" value="NZ_JBBKTX010000039.1"/>
</dbReference>
<comment type="caution">
    <text evidence="6">The sequence shown here is derived from an EMBL/GenBank/DDBJ whole genome shotgun (WGS) entry which is preliminary data.</text>
</comment>
<keyword evidence="4" id="KW-0411">Iron-sulfur</keyword>
<keyword evidence="3" id="KW-0408">Iron</keyword>
<evidence type="ECO:0000256" key="4">
    <source>
        <dbReference type="ARBA" id="ARBA00023014"/>
    </source>
</evidence>
<reference evidence="6 7" key="1">
    <citation type="submission" date="2024-03" db="EMBL/GenBank/DDBJ databases">
        <title>High-quality draft genome sequence of Oceanobacter sp. wDCs-4.</title>
        <authorList>
            <person name="Dong C."/>
        </authorList>
    </citation>
    <scope>NUCLEOTIDE SEQUENCE [LARGE SCALE GENOMIC DNA]</scope>
    <source>
        <strain evidence="7">wDCs-4</strain>
    </source>
</reference>
<evidence type="ECO:0000256" key="2">
    <source>
        <dbReference type="ARBA" id="ARBA00022723"/>
    </source>
</evidence>
<dbReference type="Pfam" id="PF13247">
    <property type="entry name" value="Fer4_11"/>
    <property type="match status" value="1"/>
</dbReference>
<organism evidence="6 7">
    <name type="scientific">Oceanobacter antarcticus</name>
    <dbReference type="NCBI Taxonomy" id="3133425"/>
    <lineage>
        <taxon>Bacteria</taxon>
        <taxon>Pseudomonadati</taxon>
        <taxon>Pseudomonadota</taxon>
        <taxon>Gammaproteobacteria</taxon>
        <taxon>Oceanospirillales</taxon>
        <taxon>Oceanospirillaceae</taxon>
        <taxon>Oceanobacter</taxon>
    </lineage>
</organism>
<evidence type="ECO:0000259" key="5">
    <source>
        <dbReference type="Pfam" id="PF13247"/>
    </source>
</evidence>
<dbReference type="PANTHER" id="PTHR43177">
    <property type="entry name" value="PROTEIN NRFC"/>
    <property type="match status" value="1"/>
</dbReference>
<keyword evidence="2" id="KW-0479">Metal-binding</keyword>
<dbReference type="EMBL" id="JBBKTX010000039">
    <property type="protein sequence ID" value="MFK4754688.1"/>
    <property type="molecule type" value="Genomic_DNA"/>
</dbReference>
<evidence type="ECO:0000313" key="7">
    <source>
        <dbReference type="Proteomes" id="UP001620597"/>
    </source>
</evidence>
<dbReference type="InterPro" id="IPR013783">
    <property type="entry name" value="Ig-like_fold"/>
</dbReference>
<dbReference type="Gene3D" id="3.30.70.20">
    <property type="match status" value="2"/>
</dbReference>
<protein>
    <submittedName>
        <fullName evidence="6">4Fe-4S dicluster domain-containing protein</fullName>
    </submittedName>
</protein>
<dbReference type="PANTHER" id="PTHR43177:SF3">
    <property type="entry name" value="PROTEIN NRFC HOMOLOG"/>
    <property type="match status" value="1"/>
</dbReference>
<evidence type="ECO:0000256" key="3">
    <source>
        <dbReference type="ARBA" id="ARBA00023004"/>
    </source>
</evidence>